<dbReference type="Proteomes" id="UP000480548">
    <property type="component" value="Unassembled WGS sequence"/>
</dbReference>
<dbReference type="AlphaFoldDB" id="A0A7C8NLC3"/>
<name>A0A7C8NLC3_ORBOL</name>
<feature type="compositionally biased region" description="Polar residues" evidence="1">
    <location>
        <begin position="80"/>
        <end position="91"/>
    </location>
</feature>
<reference evidence="3 4" key="1">
    <citation type="submission" date="2019-06" db="EMBL/GenBank/DDBJ databases">
        <authorList>
            <person name="Palmer J.M."/>
        </authorList>
    </citation>
    <scope>NUCLEOTIDE SEQUENCE [LARGE SCALE GENOMIC DNA]</scope>
    <source>
        <strain evidence="3 4">TWF703</strain>
    </source>
</reference>
<sequence length="261" mass="28233">MAPTSIAGVAVAAIVVEGLQSATATGDEDYSDDGDDGGDGDAIFDNDKRAGDLPSAYRKRTKIVYPESPPEFPALEPSEYSKSQALHLPSSPTGKTISRTVIMATTSPDLAPILQALATMQGHADRAQKYQANEYLEAFQKSVGPFAQPLLCSTTPSRPVQTKSRRAILIIVEVTPPAVRAVHVSWLNTLLVPLLFLKHPSRFLLPQVDTFTSPVWEKEPVVPQAILEHLSWFICVNQISGRATDIQLITTPTTATMKIGD</sequence>
<proteinExistence type="predicted"/>
<feature type="signal peptide" evidence="2">
    <location>
        <begin position="1"/>
        <end position="24"/>
    </location>
</feature>
<dbReference type="EMBL" id="WIQZ01000226">
    <property type="protein sequence ID" value="KAF3118627.1"/>
    <property type="molecule type" value="Genomic_DNA"/>
</dbReference>
<evidence type="ECO:0000313" key="4">
    <source>
        <dbReference type="Proteomes" id="UP000480548"/>
    </source>
</evidence>
<feature type="chain" id="PRO_5028928803" evidence="2">
    <location>
        <begin position="25"/>
        <end position="261"/>
    </location>
</feature>
<evidence type="ECO:0000256" key="2">
    <source>
        <dbReference type="SAM" id="SignalP"/>
    </source>
</evidence>
<accession>A0A7C8NLC3</accession>
<evidence type="ECO:0000256" key="1">
    <source>
        <dbReference type="SAM" id="MobiDB-lite"/>
    </source>
</evidence>
<feature type="compositionally biased region" description="Acidic residues" evidence="1">
    <location>
        <begin position="26"/>
        <end position="44"/>
    </location>
</feature>
<feature type="region of interest" description="Disordered" evidence="1">
    <location>
        <begin position="23"/>
        <end position="51"/>
    </location>
</feature>
<organism evidence="3 4">
    <name type="scientific">Orbilia oligospora</name>
    <name type="common">Nematode-trapping fungus</name>
    <name type="synonym">Arthrobotrys oligospora</name>
    <dbReference type="NCBI Taxonomy" id="2813651"/>
    <lineage>
        <taxon>Eukaryota</taxon>
        <taxon>Fungi</taxon>
        <taxon>Dikarya</taxon>
        <taxon>Ascomycota</taxon>
        <taxon>Pezizomycotina</taxon>
        <taxon>Orbiliomycetes</taxon>
        <taxon>Orbiliales</taxon>
        <taxon>Orbiliaceae</taxon>
        <taxon>Orbilia</taxon>
    </lineage>
</organism>
<feature type="region of interest" description="Disordered" evidence="1">
    <location>
        <begin position="67"/>
        <end position="91"/>
    </location>
</feature>
<keyword evidence="2" id="KW-0732">Signal</keyword>
<protein>
    <submittedName>
        <fullName evidence="3">Uncharacterized protein</fullName>
    </submittedName>
</protein>
<evidence type="ECO:0000313" key="3">
    <source>
        <dbReference type="EMBL" id="KAF3118627.1"/>
    </source>
</evidence>
<gene>
    <name evidence="3" type="ORF">TWF703_004657</name>
</gene>
<comment type="caution">
    <text evidence="3">The sequence shown here is derived from an EMBL/GenBank/DDBJ whole genome shotgun (WGS) entry which is preliminary data.</text>
</comment>